<dbReference type="Pfam" id="PF05622">
    <property type="entry name" value="HOOK"/>
    <property type="match status" value="1"/>
</dbReference>
<dbReference type="GO" id="GO:0005737">
    <property type="term" value="C:cytoplasm"/>
    <property type="evidence" value="ECO:0007669"/>
    <property type="project" value="UniProtKB-SubCell"/>
</dbReference>
<accession>A0A8H5HNN6</accession>
<dbReference type="GO" id="GO:0051959">
    <property type="term" value="F:dynein light intermediate chain binding"/>
    <property type="evidence" value="ECO:0007669"/>
    <property type="project" value="TreeGrafter"/>
</dbReference>
<dbReference type="GO" id="GO:0031122">
    <property type="term" value="P:cytoplasmic microtubule organization"/>
    <property type="evidence" value="ECO:0007669"/>
    <property type="project" value="InterPro"/>
</dbReference>
<protein>
    <recommendedName>
        <fullName evidence="10">HOOK-domain-containing protein</fullName>
    </recommendedName>
</protein>
<keyword evidence="2" id="KW-0963">Cytoplasm</keyword>
<evidence type="ECO:0000256" key="2">
    <source>
        <dbReference type="ARBA" id="ARBA00022490"/>
    </source>
</evidence>
<dbReference type="AlphaFoldDB" id="A0A8H5HNN6"/>
<evidence type="ECO:0000256" key="4">
    <source>
        <dbReference type="SAM" id="Coils"/>
    </source>
</evidence>
<evidence type="ECO:0000256" key="5">
    <source>
        <dbReference type="SAM" id="MobiDB-lite"/>
    </source>
</evidence>
<dbReference type="Gene3D" id="1.10.418.10">
    <property type="entry name" value="Calponin-like domain"/>
    <property type="match status" value="1"/>
</dbReference>
<organism evidence="8 9">
    <name type="scientific">Tricholomella constricta</name>
    <dbReference type="NCBI Taxonomy" id="117010"/>
    <lineage>
        <taxon>Eukaryota</taxon>
        <taxon>Fungi</taxon>
        <taxon>Dikarya</taxon>
        <taxon>Basidiomycota</taxon>
        <taxon>Agaricomycotina</taxon>
        <taxon>Agaricomycetes</taxon>
        <taxon>Agaricomycetidae</taxon>
        <taxon>Agaricales</taxon>
        <taxon>Tricholomatineae</taxon>
        <taxon>Lyophyllaceae</taxon>
        <taxon>Tricholomella</taxon>
    </lineage>
</organism>
<evidence type="ECO:0008006" key="10">
    <source>
        <dbReference type="Google" id="ProtNLM"/>
    </source>
</evidence>
<reference evidence="8 9" key="1">
    <citation type="journal article" date="2020" name="ISME J.">
        <title>Uncovering the hidden diversity of litter-decomposition mechanisms in mushroom-forming fungi.</title>
        <authorList>
            <person name="Floudas D."/>
            <person name="Bentzer J."/>
            <person name="Ahren D."/>
            <person name="Johansson T."/>
            <person name="Persson P."/>
            <person name="Tunlid A."/>
        </authorList>
    </citation>
    <scope>NUCLEOTIDE SEQUENCE [LARGE SCALE GENOMIC DNA]</scope>
    <source>
        <strain evidence="8 9">CBS 661.87</strain>
    </source>
</reference>
<dbReference type="InterPro" id="IPR036872">
    <property type="entry name" value="CH_dom_sf"/>
</dbReference>
<proteinExistence type="predicted"/>
<dbReference type="SUPFAM" id="SSF116907">
    <property type="entry name" value="Hook domain"/>
    <property type="match status" value="1"/>
</dbReference>
<comment type="caution">
    <text evidence="8">The sequence shown here is derived from an EMBL/GenBank/DDBJ whole genome shotgun (WGS) entry which is preliminary data.</text>
</comment>
<feature type="domain" description="Hook C-terminal" evidence="6">
    <location>
        <begin position="196"/>
        <end position="594"/>
    </location>
</feature>
<dbReference type="GO" id="GO:0008017">
    <property type="term" value="F:microtubule binding"/>
    <property type="evidence" value="ECO:0007669"/>
    <property type="project" value="InterPro"/>
</dbReference>
<dbReference type="PANTHER" id="PTHR18947:SF28">
    <property type="entry name" value="GIRDIN, ISOFORM A"/>
    <property type="match status" value="1"/>
</dbReference>
<dbReference type="EMBL" id="JAACJP010000002">
    <property type="protein sequence ID" value="KAF5386597.1"/>
    <property type="molecule type" value="Genomic_DNA"/>
</dbReference>
<keyword evidence="9" id="KW-1185">Reference proteome</keyword>
<dbReference type="GO" id="GO:0005815">
    <property type="term" value="C:microtubule organizing center"/>
    <property type="evidence" value="ECO:0007669"/>
    <property type="project" value="TreeGrafter"/>
</dbReference>
<evidence type="ECO:0000256" key="1">
    <source>
        <dbReference type="ARBA" id="ARBA00004496"/>
    </source>
</evidence>
<feature type="region of interest" description="Disordered" evidence="5">
    <location>
        <begin position="427"/>
        <end position="469"/>
    </location>
</feature>
<dbReference type="OrthoDB" id="49395at2759"/>
<evidence type="ECO:0000259" key="7">
    <source>
        <dbReference type="Pfam" id="PF19047"/>
    </source>
</evidence>
<name>A0A8H5HNN6_9AGAR</name>
<dbReference type="CDD" id="cd22211">
    <property type="entry name" value="HkD_SF"/>
    <property type="match status" value="1"/>
</dbReference>
<dbReference type="GO" id="GO:0030705">
    <property type="term" value="P:cytoskeleton-dependent intracellular transport"/>
    <property type="evidence" value="ECO:0007669"/>
    <property type="project" value="InterPro"/>
</dbReference>
<evidence type="ECO:0000259" key="6">
    <source>
        <dbReference type="Pfam" id="PF05622"/>
    </source>
</evidence>
<dbReference type="Pfam" id="PF19047">
    <property type="entry name" value="HOOK_N"/>
    <property type="match status" value="1"/>
</dbReference>
<feature type="domain" description="HOOK N-terminal" evidence="7">
    <location>
        <begin position="12"/>
        <end position="151"/>
    </location>
</feature>
<comment type="subcellular location">
    <subcellularLocation>
        <location evidence="1">Cytoplasm</location>
    </subcellularLocation>
</comment>
<evidence type="ECO:0000313" key="8">
    <source>
        <dbReference type="EMBL" id="KAF5386597.1"/>
    </source>
</evidence>
<gene>
    <name evidence="8" type="ORF">D9615_001720</name>
</gene>
<dbReference type="Proteomes" id="UP000565441">
    <property type="component" value="Unassembled WGS sequence"/>
</dbReference>
<sequence>MAETSQQRRELEAFFNFFATFSLPRPITTLSDLSDGAALFEVLNLVDVDYFRHPTRPSAQPSENWVLRFGALKRLYRLMTQYFTDVLQKPTGSLDVPDLQAIAKDHNIAATLIMCRITIAIGVQCEKNKQFIDKIQGLSEADQHHLMKAIEQVMARIPIEPGHHDITEASMTEDDHYYRIQSEKSQIFSEKETLQKVYETLLDEHRALQTSFDDVVSEKEDAINRLRDIRREVDNKRSEKADGMMRAENERLRAELQKSEDNLAITESELEKTTNLITDLTKKIDELQPRADERDKLKDKLDEYRHAADKLQKTENVMEKYKKKLQEGADLRQRLKALEAQNADLVDRNASIEEEYRKVAAFRPLMESYKNQIADLESKSSARAQENDALKFELEQSRTKLKITLEERAKDSETLELYQERVRELELSSHRPVGSTQAERDDQRRDPSDEFTESELLGGSGDADDHAGLGLDGELDDAIAGTTMTDLKLQIRKLKRELEAVRKNEVDASRVLVLENLLEDANRMKARYEGDYLAAHREKLVLQRDLEEIRSGKSFGDGAEAAIALRQRLNETVEQFEGLRKDHTELEVKFETQSRELTIAKSDLNLVNKDQLDILATLRESVNEDKAGLEADVDHLKKQNKELSDKNRMQLEQVNALLLEKVSLQSEGIGHREKMLQRERDFGDLRASISGKDVPEDIKSRLLALHEENVNLKEAHKTAQEKLNKAKAFIKSQDKLFKEQHAASASSTPGLFEEAEASFRSQIKVLEEEVGRHKQLMAESTKRYRREQELMLGAIHNLGMRTARAHLGAQPRDPSSWLGITRKAASHTLQRARA</sequence>
<feature type="coiled-coil region" evidence="4">
    <location>
        <begin position="212"/>
        <end position="355"/>
    </location>
</feature>
<feature type="coiled-coil region" evidence="4">
    <location>
        <begin position="619"/>
        <end position="653"/>
    </location>
</feature>
<feature type="coiled-coil region" evidence="4">
    <location>
        <begin position="484"/>
        <end position="531"/>
    </location>
</feature>
<keyword evidence="3 4" id="KW-0175">Coiled coil</keyword>
<evidence type="ECO:0000256" key="3">
    <source>
        <dbReference type="ARBA" id="ARBA00023054"/>
    </source>
</evidence>
<evidence type="ECO:0000313" key="9">
    <source>
        <dbReference type="Proteomes" id="UP000565441"/>
    </source>
</evidence>
<dbReference type="InterPro" id="IPR043936">
    <property type="entry name" value="HOOK_N"/>
</dbReference>
<feature type="compositionally biased region" description="Basic and acidic residues" evidence="5">
    <location>
        <begin position="438"/>
        <end position="448"/>
    </location>
</feature>
<dbReference type="InterPro" id="IPR008636">
    <property type="entry name" value="Hook_C"/>
</dbReference>
<dbReference type="PANTHER" id="PTHR18947">
    <property type="entry name" value="HOOK PROTEINS"/>
    <property type="match status" value="1"/>
</dbReference>